<dbReference type="InterPro" id="IPR000510">
    <property type="entry name" value="Nase/OxRdtase_comp1"/>
</dbReference>
<evidence type="ECO:0000259" key="1">
    <source>
        <dbReference type="Pfam" id="PF00148"/>
    </source>
</evidence>
<dbReference type="Proteomes" id="UP000016649">
    <property type="component" value="Unassembled WGS sequence"/>
</dbReference>
<dbReference type="Gene3D" id="3.40.50.1980">
    <property type="entry name" value="Nitrogenase molybdenum iron protein domain"/>
    <property type="match status" value="2"/>
</dbReference>
<comment type="caution">
    <text evidence="2">The sequence shown here is derived from an EMBL/GenBank/DDBJ whole genome shotgun (WGS) entry which is preliminary data.</text>
</comment>
<dbReference type="PANTHER" id="PTHR42956">
    <property type="entry name" value="NITROGENASE IRON-MOLYBDENUM COFACTOR BIOSYNTHESIS PROTEIN NIFE"/>
    <property type="match status" value="1"/>
</dbReference>
<evidence type="ECO:0000313" key="3">
    <source>
        <dbReference type="Proteomes" id="UP000016649"/>
    </source>
</evidence>
<dbReference type="Pfam" id="PF00148">
    <property type="entry name" value="Oxidored_nitro"/>
    <property type="match status" value="1"/>
</dbReference>
<keyword evidence="3" id="KW-1185">Reference proteome</keyword>
<dbReference type="SUPFAM" id="SSF53807">
    <property type="entry name" value="Helical backbone' metal receptor"/>
    <property type="match status" value="1"/>
</dbReference>
<organism evidence="2 3">
    <name type="scientific">Treponema lecithinolyticum ATCC 700332</name>
    <dbReference type="NCBI Taxonomy" id="1321815"/>
    <lineage>
        <taxon>Bacteria</taxon>
        <taxon>Pseudomonadati</taxon>
        <taxon>Spirochaetota</taxon>
        <taxon>Spirochaetia</taxon>
        <taxon>Spirochaetales</taxon>
        <taxon>Treponemataceae</taxon>
        <taxon>Treponema</taxon>
    </lineage>
</organism>
<accession>A0ABN0NXH2</accession>
<protein>
    <submittedName>
        <fullName evidence="2">Oxidoreductase, nitrogenase component 1</fullName>
    </submittedName>
</protein>
<dbReference type="InterPro" id="IPR049939">
    <property type="entry name" value="NifE-like"/>
</dbReference>
<evidence type="ECO:0000313" key="2">
    <source>
        <dbReference type="EMBL" id="ERJ92136.1"/>
    </source>
</evidence>
<dbReference type="PANTHER" id="PTHR42956:SF1">
    <property type="entry name" value="NITROGENASE IRON-MOLYBDENUM COFACTOR BIOSYNTHESIS PROTEIN NIFE"/>
    <property type="match status" value="1"/>
</dbReference>
<name>A0ABN0NXH2_TRELE</name>
<sequence length="404" mass="44093">MKNLSIWLPPFSPDYSGAASVMFDFNALTAMHDAAGCTGNYTGYDEPRWYNSERNIFCSGLREIDAVLGNDKVLTDKMIAAAKSLKPELLALIGTPVPMLIGTDLKGLAKELEAESGLPAIGIETTGTAYYDKGIFWAWKELIDKFADLDSEKNGGSSASKKCVNIIGANPIDFVRSENIESLKRLLTQAGFTVNFCAMEKLTVQNVQMLGRAQANIAVSQAGFLIADYLYKKGGMPYIAGYPVGERECGPFVQKLEGVSSRKENCVWGAESGRTESEQASVLCLGEQIFCNSLRCALKRQYGIGGICVGTIFGLHKEAAQTDDTALRDESEIKAHINKAEFKAVIGDPFFKNLLKKSEQTAFIEVPHFGVSSKFHRKDAPYFIGEGGNAFLQIIGEQVNRALQ</sequence>
<reference evidence="2 3" key="1">
    <citation type="submission" date="2013-08" db="EMBL/GenBank/DDBJ databases">
        <authorList>
            <person name="Weinstock G."/>
            <person name="Sodergren E."/>
            <person name="Wylie T."/>
            <person name="Fulton L."/>
            <person name="Fulton R."/>
            <person name="Fronick C."/>
            <person name="O'Laughlin M."/>
            <person name="Godfrey J."/>
            <person name="Miner T."/>
            <person name="Herter B."/>
            <person name="Appelbaum E."/>
            <person name="Cordes M."/>
            <person name="Lek S."/>
            <person name="Wollam A."/>
            <person name="Pepin K.H."/>
            <person name="Palsikar V.B."/>
            <person name="Mitreva M."/>
            <person name="Wilson R.K."/>
        </authorList>
    </citation>
    <scope>NUCLEOTIDE SEQUENCE [LARGE SCALE GENOMIC DNA]</scope>
    <source>
        <strain evidence="2 3">ATCC 700332</strain>
    </source>
</reference>
<gene>
    <name evidence="2" type="ORF">HMPREF9193_01797</name>
</gene>
<dbReference type="RefSeq" id="WP_021687995.1">
    <property type="nucleotide sequence ID" value="NZ_KI260569.1"/>
</dbReference>
<proteinExistence type="predicted"/>
<dbReference type="EMBL" id="AWVH01000039">
    <property type="protein sequence ID" value="ERJ92136.1"/>
    <property type="molecule type" value="Genomic_DNA"/>
</dbReference>
<feature type="domain" description="Nitrogenase/oxidoreductase component 1" evidence="1">
    <location>
        <begin position="16"/>
        <end position="275"/>
    </location>
</feature>